<organism evidence="2 3">
    <name type="scientific">Panaeolus cyanescens</name>
    <dbReference type="NCBI Taxonomy" id="181874"/>
    <lineage>
        <taxon>Eukaryota</taxon>
        <taxon>Fungi</taxon>
        <taxon>Dikarya</taxon>
        <taxon>Basidiomycota</taxon>
        <taxon>Agaricomycotina</taxon>
        <taxon>Agaricomycetes</taxon>
        <taxon>Agaricomycetidae</taxon>
        <taxon>Agaricales</taxon>
        <taxon>Agaricineae</taxon>
        <taxon>Galeropsidaceae</taxon>
        <taxon>Panaeolus</taxon>
    </lineage>
</organism>
<feature type="coiled-coil region" evidence="1">
    <location>
        <begin position="63"/>
        <end position="101"/>
    </location>
</feature>
<evidence type="ECO:0000313" key="2">
    <source>
        <dbReference type="EMBL" id="PPQ86436.1"/>
    </source>
</evidence>
<dbReference type="STRING" id="181874.A0A409X6P9"/>
<dbReference type="Proteomes" id="UP000284842">
    <property type="component" value="Unassembled WGS sequence"/>
</dbReference>
<reference evidence="2 3" key="1">
    <citation type="journal article" date="2018" name="Evol. Lett.">
        <title>Horizontal gene cluster transfer increased hallucinogenic mushroom diversity.</title>
        <authorList>
            <person name="Reynolds H.T."/>
            <person name="Vijayakumar V."/>
            <person name="Gluck-Thaler E."/>
            <person name="Korotkin H.B."/>
            <person name="Matheny P.B."/>
            <person name="Slot J.C."/>
        </authorList>
    </citation>
    <scope>NUCLEOTIDE SEQUENCE [LARGE SCALE GENOMIC DNA]</scope>
    <source>
        <strain evidence="2 3">2629</strain>
    </source>
</reference>
<evidence type="ECO:0000256" key="1">
    <source>
        <dbReference type="SAM" id="Coils"/>
    </source>
</evidence>
<comment type="caution">
    <text evidence="2">The sequence shown here is derived from an EMBL/GenBank/DDBJ whole genome shotgun (WGS) entry which is preliminary data.</text>
</comment>
<name>A0A409X6P9_9AGAR</name>
<keyword evidence="1" id="KW-0175">Coiled coil</keyword>
<proteinExistence type="predicted"/>
<keyword evidence="3" id="KW-1185">Reference proteome</keyword>
<dbReference type="EMBL" id="NHTK01004491">
    <property type="protein sequence ID" value="PPQ86436.1"/>
    <property type="molecule type" value="Genomic_DNA"/>
</dbReference>
<dbReference type="InParanoid" id="A0A409X6P9"/>
<gene>
    <name evidence="2" type="ORF">CVT24_010142</name>
</gene>
<accession>A0A409X6P9</accession>
<protein>
    <submittedName>
        <fullName evidence="2">Uncharacterized protein</fullName>
    </submittedName>
</protein>
<sequence length="314" mass="35716">MAPILVLDPNLAVCPDFTTEAHATSRLALTNLNLTEEQAVDFLKTAWQNENNAAKIVWGQQLAERQEAEEEEARVARENAEAKAAAEREELEAVAVELKKKYKAKFLPIENDTPMPDHLPVNYPHAVMQKLQKGEYVEMWFFTERGIRDTSSSLGASQPQTFSMTSADEDGVIHMMPTAAAKVAKLVQRDEDLSWEDFTGSYLRFLAAMRQTGWPEDRVKMFGTFWSSIMVDERATSVDDTVVDKRTLIIYQAEQRRAWHDMVALGKSVPNLAIRNASAMDRAHRKAVNWRHKILLQESALQIQVCNNLSRPWR</sequence>
<evidence type="ECO:0000313" key="3">
    <source>
        <dbReference type="Proteomes" id="UP000284842"/>
    </source>
</evidence>
<dbReference type="AlphaFoldDB" id="A0A409X6P9"/>
<dbReference type="OrthoDB" id="2688210at2759"/>